<comment type="similarity">
    <text evidence="1 4">Belongs to the universal ribosomal protein uS9 family.</text>
</comment>
<keyword evidence="6" id="KW-1185">Reference proteome</keyword>
<evidence type="ECO:0000313" key="6">
    <source>
        <dbReference type="Proteomes" id="UP000317650"/>
    </source>
</evidence>
<organism evidence="5 6">
    <name type="scientific">Musa balbisiana</name>
    <name type="common">Banana</name>
    <dbReference type="NCBI Taxonomy" id="52838"/>
    <lineage>
        <taxon>Eukaryota</taxon>
        <taxon>Viridiplantae</taxon>
        <taxon>Streptophyta</taxon>
        <taxon>Embryophyta</taxon>
        <taxon>Tracheophyta</taxon>
        <taxon>Spermatophyta</taxon>
        <taxon>Magnoliopsida</taxon>
        <taxon>Liliopsida</taxon>
        <taxon>Zingiberales</taxon>
        <taxon>Musaceae</taxon>
        <taxon>Musa</taxon>
    </lineage>
</organism>
<dbReference type="PROSITE" id="PS00360">
    <property type="entry name" value="RIBOSOMAL_S9"/>
    <property type="match status" value="1"/>
</dbReference>
<evidence type="ECO:0000313" key="5">
    <source>
        <dbReference type="EMBL" id="THU56877.1"/>
    </source>
</evidence>
<dbReference type="InterPro" id="IPR000754">
    <property type="entry name" value="Ribosomal_uS9"/>
</dbReference>
<keyword evidence="2 4" id="KW-0689">Ribosomal protein</keyword>
<evidence type="ECO:0000256" key="1">
    <source>
        <dbReference type="ARBA" id="ARBA00005251"/>
    </source>
</evidence>
<evidence type="ECO:0008006" key="7">
    <source>
        <dbReference type="Google" id="ProtNLM"/>
    </source>
</evidence>
<reference evidence="5 6" key="1">
    <citation type="journal article" date="2019" name="Nat. Plants">
        <title>Genome sequencing of Musa balbisiana reveals subgenome evolution and function divergence in polyploid bananas.</title>
        <authorList>
            <person name="Yao X."/>
        </authorList>
    </citation>
    <scope>NUCLEOTIDE SEQUENCE [LARGE SCALE GENOMIC DNA]</scope>
    <source>
        <strain evidence="6">cv. DH-PKW</strain>
        <tissue evidence="5">Leaves</tissue>
    </source>
</reference>
<accession>A0A4S8J5U3</accession>
<dbReference type="InterPro" id="IPR020574">
    <property type="entry name" value="Ribosomal_uS9_CS"/>
</dbReference>
<dbReference type="GO" id="GO:0006412">
    <property type="term" value="P:translation"/>
    <property type="evidence" value="ECO:0007669"/>
    <property type="project" value="InterPro"/>
</dbReference>
<evidence type="ECO:0000256" key="2">
    <source>
        <dbReference type="ARBA" id="ARBA00022980"/>
    </source>
</evidence>
<dbReference type="Proteomes" id="UP000317650">
    <property type="component" value="Chromosome 11"/>
</dbReference>
<dbReference type="GO" id="GO:0003735">
    <property type="term" value="F:structural constituent of ribosome"/>
    <property type="evidence" value="ECO:0007669"/>
    <property type="project" value="InterPro"/>
</dbReference>
<dbReference type="InterPro" id="IPR020568">
    <property type="entry name" value="Ribosomal_Su5_D2-typ_SF"/>
</dbReference>
<protein>
    <recommendedName>
        <fullName evidence="7">30S ribosomal protein S9, chloroplastic</fullName>
    </recommendedName>
</protein>
<dbReference type="GO" id="GO:0003723">
    <property type="term" value="F:RNA binding"/>
    <property type="evidence" value="ECO:0007669"/>
    <property type="project" value="TreeGrafter"/>
</dbReference>
<evidence type="ECO:0000256" key="3">
    <source>
        <dbReference type="ARBA" id="ARBA00023274"/>
    </source>
</evidence>
<dbReference type="STRING" id="52838.A0A4S8J5U3"/>
<evidence type="ECO:0000256" key="4">
    <source>
        <dbReference type="RuleBase" id="RU003815"/>
    </source>
</evidence>
<dbReference type="Pfam" id="PF00380">
    <property type="entry name" value="Ribosomal_S9"/>
    <property type="match status" value="1"/>
</dbReference>
<name>A0A4S8J5U3_MUSBA</name>
<dbReference type="Gene3D" id="3.30.230.10">
    <property type="match status" value="1"/>
</dbReference>
<keyword evidence="3 4" id="KW-0687">Ribonucleoprotein</keyword>
<dbReference type="AlphaFoldDB" id="A0A4S8J5U3"/>
<dbReference type="PANTHER" id="PTHR21569">
    <property type="entry name" value="RIBOSOMAL PROTEIN S9"/>
    <property type="match status" value="1"/>
</dbReference>
<proteinExistence type="inferred from homology"/>
<gene>
    <name evidence="5" type="ORF">C4D60_Mb11t21840</name>
</gene>
<dbReference type="SUPFAM" id="SSF54211">
    <property type="entry name" value="Ribosomal protein S5 domain 2-like"/>
    <property type="match status" value="1"/>
</dbReference>
<dbReference type="EMBL" id="PYDT01000007">
    <property type="protein sequence ID" value="THU56877.1"/>
    <property type="molecule type" value="Genomic_DNA"/>
</dbReference>
<dbReference type="PANTHER" id="PTHR21569:SF1">
    <property type="entry name" value="SMALL RIBOSOMAL SUBUNIT PROTEIN US9M"/>
    <property type="match status" value="1"/>
</dbReference>
<sequence length="535" mass="58765">MLARFVSHRVPFRFVALTTVASSHVRRAPSSPPPLRPPPTFFGTLTPLPPSDLNSTFFPSLRSFSSNRGDDDDGDWKFTPQSDEVGSVFGEEVGDLAGIADATEGGSEAVAAGADVKGGDLWEKGPVTEGKGDIFYGIDREFVAKEGGVREGNEEWETAEGYKPWTLGDDDEKGDLFGVVEEGEAGIEGIDDGGVEDLDKARADEQKQLEKKEEELLATLKGPNRAFGDLIAASGITDDMIDSLILLKDVSGVKGLPPLTEIEDKAFARLNETSTRVEIERKKQEEVAKARVRGCKRCQGFAPPLTEIEDKAFARLNETSTRVEIERKKQEEVAKARVRVVDEKGRAYGTGRRKCSIARVWIQPGDGKFIVNKKQFDAYFSILDHRVELLQPFVVTKTLGLWDVNCTVQGGGVSGQVGAIRLGISRALQNWEPGLRPFLKAALQCSLILIVLLMNPLLDLVTDLPSSTMFRFDWLFDARLTCCRTEEAWKGQSQEELSMGQAITGVVVIPFLTGDTLYPVSISGAYDVELEMYHL</sequence>
<dbReference type="InterPro" id="IPR014721">
    <property type="entry name" value="Ribsml_uS5_D2-typ_fold_subgr"/>
</dbReference>
<dbReference type="GO" id="GO:0022627">
    <property type="term" value="C:cytosolic small ribosomal subunit"/>
    <property type="evidence" value="ECO:0007669"/>
    <property type="project" value="TreeGrafter"/>
</dbReference>
<comment type="caution">
    <text evidence="5">The sequence shown here is derived from an EMBL/GenBank/DDBJ whole genome shotgun (WGS) entry which is preliminary data.</text>
</comment>